<accession>A0A835HKU7</accession>
<dbReference type="Proteomes" id="UP000631114">
    <property type="component" value="Unassembled WGS sequence"/>
</dbReference>
<evidence type="ECO:0000313" key="2">
    <source>
        <dbReference type="EMBL" id="KAF9600786.1"/>
    </source>
</evidence>
<evidence type="ECO:0000256" key="1">
    <source>
        <dbReference type="SAM" id="SignalP"/>
    </source>
</evidence>
<dbReference type="AlphaFoldDB" id="A0A835HKU7"/>
<comment type="caution">
    <text evidence="2">The sequence shown here is derived from an EMBL/GenBank/DDBJ whole genome shotgun (WGS) entry which is preliminary data.</text>
</comment>
<sequence length="100" mass="10951">MISRASATPVSCFIDGLLVLLCLVMEAQNLVCEVQRKQYHYLVGRGSKSMNSGNQQLGGWILRNSTHLGFCVVGTKEFTEESSTVLTPKGIIDKTSLDQT</sequence>
<name>A0A835HKU7_9MAGN</name>
<reference evidence="2 3" key="1">
    <citation type="submission" date="2020-10" db="EMBL/GenBank/DDBJ databases">
        <title>The Coptis chinensis genome and diversification of protoberbering-type alkaloids.</title>
        <authorList>
            <person name="Wang B."/>
            <person name="Shu S."/>
            <person name="Song C."/>
            <person name="Liu Y."/>
        </authorList>
    </citation>
    <scope>NUCLEOTIDE SEQUENCE [LARGE SCALE GENOMIC DNA]</scope>
    <source>
        <strain evidence="2">HL-2020</strain>
        <tissue evidence="2">Leaf</tissue>
    </source>
</reference>
<gene>
    <name evidence="2" type="ORF">IFM89_012525</name>
</gene>
<keyword evidence="1" id="KW-0732">Signal</keyword>
<feature type="signal peptide" evidence="1">
    <location>
        <begin position="1"/>
        <end position="27"/>
    </location>
</feature>
<proteinExistence type="predicted"/>
<organism evidence="2 3">
    <name type="scientific">Coptis chinensis</name>
    <dbReference type="NCBI Taxonomy" id="261450"/>
    <lineage>
        <taxon>Eukaryota</taxon>
        <taxon>Viridiplantae</taxon>
        <taxon>Streptophyta</taxon>
        <taxon>Embryophyta</taxon>
        <taxon>Tracheophyta</taxon>
        <taxon>Spermatophyta</taxon>
        <taxon>Magnoliopsida</taxon>
        <taxon>Ranunculales</taxon>
        <taxon>Ranunculaceae</taxon>
        <taxon>Coptidoideae</taxon>
        <taxon>Coptis</taxon>
    </lineage>
</organism>
<evidence type="ECO:0000313" key="3">
    <source>
        <dbReference type="Proteomes" id="UP000631114"/>
    </source>
</evidence>
<protein>
    <recommendedName>
        <fullName evidence="4">Secreted protein</fullName>
    </recommendedName>
</protein>
<keyword evidence="3" id="KW-1185">Reference proteome</keyword>
<feature type="chain" id="PRO_5032496696" description="Secreted protein" evidence="1">
    <location>
        <begin position="28"/>
        <end position="100"/>
    </location>
</feature>
<dbReference type="EMBL" id="JADFTS010000006">
    <property type="protein sequence ID" value="KAF9600786.1"/>
    <property type="molecule type" value="Genomic_DNA"/>
</dbReference>
<evidence type="ECO:0008006" key="4">
    <source>
        <dbReference type="Google" id="ProtNLM"/>
    </source>
</evidence>